<dbReference type="AlphaFoldDB" id="A0A517LPF1"/>
<feature type="compositionally biased region" description="Polar residues" evidence="1">
    <location>
        <begin position="1"/>
        <end position="14"/>
    </location>
</feature>
<evidence type="ECO:0000256" key="1">
    <source>
        <dbReference type="SAM" id="MobiDB-lite"/>
    </source>
</evidence>
<evidence type="ECO:0000313" key="3">
    <source>
        <dbReference type="Proteomes" id="UP000316270"/>
    </source>
</evidence>
<feature type="compositionally biased region" description="Basic and acidic residues" evidence="1">
    <location>
        <begin position="251"/>
        <end position="261"/>
    </location>
</feature>
<protein>
    <submittedName>
        <fullName evidence="2">Uncharacterized protein</fullName>
    </submittedName>
</protein>
<organism evidence="2 3">
    <name type="scientific">Venturia effusa</name>
    <dbReference type="NCBI Taxonomy" id="50376"/>
    <lineage>
        <taxon>Eukaryota</taxon>
        <taxon>Fungi</taxon>
        <taxon>Dikarya</taxon>
        <taxon>Ascomycota</taxon>
        <taxon>Pezizomycotina</taxon>
        <taxon>Dothideomycetes</taxon>
        <taxon>Pleosporomycetidae</taxon>
        <taxon>Venturiales</taxon>
        <taxon>Venturiaceae</taxon>
        <taxon>Venturia</taxon>
    </lineage>
</organism>
<feature type="region of interest" description="Disordered" evidence="1">
    <location>
        <begin position="237"/>
        <end position="299"/>
    </location>
</feature>
<dbReference type="Proteomes" id="UP000316270">
    <property type="component" value="Chromosome 18"/>
</dbReference>
<reference evidence="2 3" key="1">
    <citation type="submission" date="2019-07" db="EMBL/GenBank/DDBJ databases">
        <title>Finished genome of Venturia effusa.</title>
        <authorList>
            <person name="Young C.A."/>
            <person name="Cox M.P."/>
            <person name="Ganley A.R.D."/>
            <person name="David W.J."/>
        </authorList>
    </citation>
    <scope>NUCLEOTIDE SEQUENCE [LARGE SCALE GENOMIC DNA]</scope>
    <source>
        <strain evidence="3">albino</strain>
    </source>
</reference>
<feature type="compositionally biased region" description="Acidic residues" evidence="1">
    <location>
        <begin position="267"/>
        <end position="291"/>
    </location>
</feature>
<sequence length="601" mass="67710">MTPTNPGASASLQDHGNETSREEAMDLDSPRAEDMEIDRDFQRPSAPQRARKRVFSGSSSPVAKRRKGNDGQRLYHPHGSWTIQAGAFHNGRITPAVRATHWPEPSEFDPFFQNLAGEAGLDIAQDRIDLARLYTVSPLAEDDSDSAERPSNYVWRNLGLVTRLNIIQGLEEIERMAEFVQFEGQTNYEEWDKEHDNAASVRDALQSAQFHLNDPYNWWEHEPHTPVVPETTIQTSAVRTKASNSAQVNREGNRQSHDPQKDPVGPEPDDSNDIDDLDSDDSDFSEDDDEDEKKGDNGKWEWEPEELDWCYDKLVKWINDGGRRGVWSELGWGSNSLQYSRLKQHHRKRFHGEDRHQPRFHMRNKTDHSKKADLKPRRETGTRRKRLAFYRRFLKIKEFRDLIGYPIPAVKSEKDPVKRREKLEQDAKLQNAPVLVEWRKLRADAGKTWTVRYNSTYTPDDTTAAGNAAGDQLVVVASQSVGAPKTDRQASALEESKNVTGAASAEMTDLVEPSAASEALDTLPLHPVQVPAPILTPAELGEPARRRVSIDEEYDDSDDDEVENGDAVMGVPLRSAAKPGAKPALVPARTSFNDTEESGEV</sequence>
<dbReference type="EMBL" id="CP042202">
    <property type="protein sequence ID" value="QDS77532.1"/>
    <property type="molecule type" value="Genomic_DNA"/>
</dbReference>
<gene>
    <name evidence="2" type="ORF">FKW77_000882</name>
</gene>
<feature type="region of interest" description="Disordered" evidence="1">
    <location>
        <begin position="484"/>
        <end position="504"/>
    </location>
</feature>
<feature type="compositionally biased region" description="Basic and acidic residues" evidence="1">
    <location>
        <begin position="15"/>
        <end position="42"/>
    </location>
</feature>
<accession>A0A517LPF1</accession>
<feature type="compositionally biased region" description="Acidic residues" evidence="1">
    <location>
        <begin position="551"/>
        <end position="564"/>
    </location>
</feature>
<dbReference type="OrthoDB" id="10448277at2759"/>
<evidence type="ECO:0000313" key="2">
    <source>
        <dbReference type="EMBL" id="QDS77532.1"/>
    </source>
</evidence>
<keyword evidence="3" id="KW-1185">Reference proteome</keyword>
<feature type="compositionally biased region" description="Polar residues" evidence="1">
    <location>
        <begin position="237"/>
        <end position="250"/>
    </location>
</feature>
<proteinExistence type="predicted"/>
<feature type="compositionally biased region" description="Basic and acidic residues" evidence="1">
    <location>
        <begin position="364"/>
        <end position="378"/>
    </location>
</feature>
<name>A0A517LPF1_9PEZI</name>
<feature type="region of interest" description="Disordered" evidence="1">
    <location>
        <begin position="1"/>
        <end position="76"/>
    </location>
</feature>
<feature type="region of interest" description="Disordered" evidence="1">
    <location>
        <begin position="348"/>
        <end position="378"/>
    </location>
</feature>
<feature type="region of interest" description="Disordered" evidence="1">
    <location>
        <begin position="536"/>
        <end position="601"/>
    </location>
</feature>